<dbReference type="Proteomes" id="UP001239462">
    <property type="component" value="Unassembled WGS sequence"/>
</dbReference>
<feature type="compositionally biased region" description="Polar residues" evidence="2">
    <location>
        <begin position="464"/>
        <end position="474"/>
    </location>
</feature>
<dbReference type="CDD" id="cd03468">
    <property type="entry name" value="PolY_like"/>
    <property type="match status" value="1"/>
</dbReference>
<organism evidence="3 4">
    <name type="scientific">Roseiconus lacunae</name>
    <dbReference type="NCBI Taxonomy" id="2605694"/>
    <lineage>
        <taxon>Bacteria</taxon>
        <taxon>Pseudomonadati</taxon>
        <taxon>Planctomycetota</taxon>
        <taxon>Planctomycetia</taxon>
        <taxon>Pirellulales</taxon>
        <taxon>Pirellulaceae</taxon>
        <taxon>Roseiconus</taxon>
    </lineage>
</organism>
<evidence type="ECO:0000313" key="4">
    <source>
        <dbReference type="Proteomes" id="UP001239462"/>
    </source>
</evidence>
<reference evidence="3 4" key="1">
    <citation type="submission" date="2023-06" db="EMBL/GenBank/DDBJ databases">
        <title>Roseiconus lacunae JC819 isolated from Gulf of Mannar region, Tamil Nadu.</title>
        <authorList>
            <person name="Pk S."/>
            <person name="Ch S."/>
            <person name="Ch V.R."/>
        </authorList>
    </citation>
    <scope>NUCLEOTIDE SEQUENCE [LARGE SCALE GENOMIC DNA]</scope>
    <source>
        <strain evidence="3 4">JC819</strain>
    </source>
</reference>
<keyword evidence="4" id="KW-1185">Reference proteome</keyword>
<dbReference type="EMBL" id="JASZZN010000018">
    <property type="protein sequence ID" value="MDM4018008.1"/>
    <property type="molecule type" value="Genomic_DNA"/>
</dbReference>
<accession>A0ABT7PNU9</accession>
<dbReference type="SUPFAM" id="SSF56672">
    <property type="entry name" value="DNA/RNA polymerases"/>
    <property type="match status" value="1"/>
</dbReference>
<evidence type="ECO:0000256" key="1">
    <source>
        <dbReference type="ARBA" id="ARBA00022763"/>
    </source>
</evidence>
<name>A0ABT7PNU9_9BACT</name>
<gene>
    <name evidence="3" type="ORF">QTN89_21350</name>
</gene>
<evidence type="ECO:0000256" key="2">
    <source>
        <dbReference type="SAM" id="MobiDB-lite"/>
    </source>
</evidence>
<feature type="region of interest" description="Disordered" evidence="2">
    <location>
        <begin position="459"/>
        <end position="481"/>
    </location>
</feature>
<sequence length="579" mass="65229">MKRLLSVWLRNWPIQRLRSEWQRQVPNGPCPDASSRSPNERAATALRNPVILWKNDPRRGRVVVGCCDDAARLGVRLGIAIAQATELVHQALSRPNKERSTPLSTDRSPIAIEHDPIADRVALEKIADQLQVTVSPMVAIETIEKRPWAGRLLSEPDTLLCDLSGVTHLFDDEPGVLRSVHQMLSTFGVVGKLAIADNLAAAWAHAHHNPEPDFVSSHGVNDLRSLSIDGLRIETETQYTLHRLGIQTIGSVLNLPRPGLARRLGKTLVDRIAEITGEIDVPLQVHHAEQQIAATHELEYPTDDLEIIEDRVTRLVEQIVARLATNQRGALRLVCRLDLIGRSQLTTTIGLFSPTLEKNHLARLVYSSIEASRPKSSVTKLTLMVLQSDRLRSRQNSLFAQTDPSLAESGHSDRNLAQLVDSLTGRLGRDAVLGVRLGNNPLPEKAYRIYALTDHRTRKALSRLPTTQRPQRQGRSFKLPSAMDSRRRPVRLLRQPMPLGTPTHSSADRAGRSPFPVFRFDGDLHRVSHWWGPERIESGWWEGPTIRRDYYRIETDTGHLWWVFREITSGQWFLHGRFS</sequence>
<dbReference type="PANTHER" id="PTHR35369">
    <property type="entry name" value="BLR3025 PROTEIN-RELATED"/>
    <property type="match status" value="1"/>
</dbReference>
<dbReference type="InterPro" id="IPR050356">
    <property type="entry name" value="SulA_CellDiv_inhibitor"/>
</dbReference>
<comment type="caution">
    <text evidence="3">The sequence shown here is derived from an EMBL/GenBank/DDBJ whole genome shotgun (WGS) entry which is preliminary data.</text>
</comment>
<dbReference type="InterPro" id="IPR043502">
    <property type="entry name" value="DNA/RNA_pol_sf"/>
</dbReference>
<protein>
    <submittedName>
        <fullName evidence="3">DNA polymerase Y family protein</fullName>
    </submittedName>
</protein>
<proteinExistence type="predicted"/>
<evidence type="ECO:0000313" key="3">
    <source>
        <dbReference type="EMBL" id="MDM4018008.1"/>
    </source>
</evidence>
<keyword evidence="1" id="KW-0227">DNA damage</keyword>
<dbReference type="RefSeq" id="WP_230777285.1">
    <property type="nucleotide sequence ID" value="NZ_JAJMQV010000155.1"/>
</dbReference>
<dbReference type="PANTHER" id="PTHR35369:SF2">
    <property type="entry name" value="BLR3025 PROTEIN"/>
    <property type="match status" value="1"/>
</dbReference>